<evidence type="ECO:0000256" key="6">
    <source>
        <dbReference type="ARBA" id="ARBA00048477"/>
    </source>
</evidence>
<evidence type="ECO:0000313" key="9">
    <source>
        <dbReference type="EMBL" id="KAF2844674.1"/>
    </source>
</evidence>
<dbReference type="SUPFAM" id="SSF56801">
    <property type="entry name" value="Acetyl-CoA synthetase-like"/>
    <property type="match status" value="1"/>
</dbReference>
<evidence type="ECO:0000256" key="1">
    <source>
        <dbReference type="ARBA" id="ARBA00006432"/>
    </source>
</evidence>
<evidence type="ECO:0000256" key="3">
    <source>
        <dbReference type="ARBA" id="ARBA00022741"/>
    </source>
</evidence>
<dbReference type="Proteomes" id="UP000799423">
    <property type="component" value="Unassembled WGS sequence"/>
</dbReference>
<dbReference type="PANTHER" id="PTHR43605:SF10">
    <property type="entry name" value="ACYL-COA SYNTHETASE MEDIUM CHAIN FAMILY MEMBER 3"/>
    <property type="match status" value="1"/>
</dbReference>
<comment type="catalytic activity">
    <reaction evidence="6">
        <text>a medium-chain fatty acid + ATP + CoA = a medium-chain fatty acyl-CoA + AMP + diphosphate</text>
        <dbReference type="Rhea" id="RHEA:48340"/>
        <dbReference type="ChEBI" id="CHEBI:30616"/>
        <dbReference type="ChEBI" id="CHEBI:33019"/>
        <dbReference type="ChEBI" id="CHEBI:57287"/>
        <dbReference type="ChEBI" id="CHEBI:59558"/>
        <dbReference type="ChEBI" id="CHEBI:90546"/>
        <dbReference type="ChEBI" id="CHEBI:456215"/>
        <dbReference type="EC" id="6.2.1.2"/>
    </reaction>
    <physiologicalReaction direction="left-to-right" evidence="6">
        <dbReference type="Rhea" id="RHEA:48341"/>
    </physiologicalReaction>
</comment>
<dbReference type="Gene3D" id="3.30.300.30">
    <property type="match status" value="1"/>
</dbReference>
<feature type="domain" description="AMP-binding enzyme C-terminal" evidence="8">
    <location>
        <begin position="467"/>
        <end position="549"/>
    </location>
</feature>
<keyword evidence="10" id="KW-1185">Reference proteome</keyword>
<reference evidence="9" key="1">
    <citation type="submission" date="2020-01" db="EMBL/GenBank/DDBJ databases">
        <authorList>
            <consortium name="DOE Joint Genome Institute"/>
            <person name="Haridas S."/>
            <person name="Albert R."/>
            <person name="Binder M."/>
            <person name="Bloem J."/>
            <person name="Labutti K."/>
            <person name="Salamov A."/>
            <person name="Andreopoulos B."/>
            <person name="Baker S.E."/>
            <person name="Barry K."/>
            <person name="Bills G."/>
            <person name="Bluhm B.H."/>
            <person name="Cannon C."/>
            <person name="Castanera R."/>
            <person name="Culley D.E."/>
            <person name="Daum C."/>
            <person name="Ezra D."/>
            <person name="Gonzalez J.B."/>
            <person name="Henrissat B."/>
            <person name="Kuo A."/>
            <person name="Liang C."/>
            <person name="Lipzen A."/>
            <person name="Lutzoni F."/>
            <person name="Magnuson J."/>
            <person name="Mondo S."/>
            <person name="Nolan M."/>
            <person name="Ohm R."/>
            <person name="Pangilinan J."/>
            <person name="Park H.-J."/>
            <person name="Ramirez L."/>
            <person name="Alfaro M."/>
            <person name="Sun H."/>
            <person name="Tritt A."/>
            <person name="Yoshinaga Y."/>
            <person name="Zwiers L.-H."/>
            <person name="Turgeon B.G."/>
            <person name="Goodwin S.B."/>
            <person name="Spatafora J.W."/>
            <person name="Crous P.W."/>
            <person name="Grigoriev I.V."/>
        </authorList>
    </citation>
    <scope>NUCLEOTIDE SEQUENCE</scope>
    <source>
        <strain evidence="9">IPT5</strain>
    </source>
</reference>
<dbReference type="PANTHER" id="PTHR43605">
    <property type="entry name" value="ACYL-COENZYME A SYNTHETASE"/>
    <property type="match status" value="1"/>
</dbReference>
<dbReference type="Gene3D" id="3.40.50.12780">
    <property type="entry name" value="N-terminal domain of ligase-like"/>
    <property type="match status" value="1"/>
</dbReference>
<dbReference type="InterPro" id="IPR020845">
    <property type="entry name" value="AMP-binding_CS"/>
</dbReference>
<dbReference type="GO" id="GO:0006633">
    <property type="term" value="P:fatty acid biosynthetic process"/>
    <property type="evidence" value="ECO:0007669"/>
    <property type="project" value="TreeGrafter"/>
</dbReference>
<dbReference type="InterPro" id="IPR042099">
    <property type="entry name" value="ANL_N_sf"/>
</dbReference>
<dbReference type="PROSITE" id="PS00455">
    <property type="entry name" value="AMP_BINDING"/>
    <property type="match status" value="1"/>
</dbReference>
<comment type="similarity">
    <text evidence="1">Belongs to the ATP-dependent AMP-binding enzyme family.</text>
</comment>
<proteinExistence type="inferred from homology"/>
<keyword evidence="4" id="KW-0067">ATP-binding</keyword>
<dbReference type="InterPro" id="IPR045851">
    <property type="entry name" value="AMP-bd_C_sf"/>
</dbReference>
<evidence type="ECO:0000313" key="10">
    <source>
        <dbReference type="Proteomes" id="UP000799423"/>
    </source>
</evidence>
<dbReference type="FunFam" id="3.30.300.30:FF:000005">
    <property type="entry name" value="Acyl-coenzyme A synthetase ACSM5, mitochondrial"/>
    <property type="match status" value="1"/>
</dbReference>
<accession>A0A6A7APM1</accession>
<dbReference type="GO" id="GO:0005524">
    <property type="term" value="F:ATP binding"/>
    <property type="evidence" value="ECO:0007669"/>
    <property type="project" value="UniProtKB-KW"/>
</dbReference>
<dbReference type="Pfam" id="PF13193">
    <property type="entry name" value="AMP-binding_C"/>
    <property type="match status" value="1"/>
</dbReference>
<dbReference type="GO" id="GO:0031956">
    <property type="term" value="F:medium-chain fatty acid-CoA ligase activity"/>
    <property type="evidence" value="ECO:0007669"/>
    <property type="project" value="UniProtKB-EC"/>
</dbReference>
<dbReference type="GO" id="GO:0004321">
    <property type="term" value="F:fatty-acyl-CoA synthase activity"/>
    <property type="evidence" value="ECO:0007669"/>
    <property type="project" value="TreeGrafter"/>
</dbReference>
<organism evidence="9 10">
    <name type="scientific">Plenodomus tracheiphilus IPT5</name>
    <dbReference type="NCBI Taxonomy" id="1408161"/>
    <lineage>
        <taxon>Eukaryota</taxon>
        <taxon>Fungi</taxon>
        <taxon>Dikarya</taxon>
        <taxon>Ascomycota</taxon>
        <taxon>Pezizomycotina</taxon>
        <taxon>Dothideomycetes</taxon>
        <taxon>Pleosporomycetidae</taxon>
        <taxon>Pleosporales</taxon>
        <taxon>Pleosporineae</taxon>
        <taxon>Leptosphaeriaceae</taxon>
        <taxon>Plenodomus</taxon>
    </lineage>
</organism>
<keyword evidence="3" id="KW-0547">Nucleotide-binding</keyword>
<dbReference type="OrthoDB" id="6614653at2759"/>
<dbReference type="GO" id="GO:0006637">
    <property type="term" value="P:acyl-CoA metabolic process"/>
    <property type="evidence" value="ECO:0007669"/>
    <property type="project" value="TreeGrafter"/>
</dbReference>
<dbReference type="EMBL" id="MU006367">
    <property type="protein sequence ID" value="KAF2844674.1"/>
    <property type="molecule type" value="Genomic_DNA"/>
</dbReference>
<dbReference type="Pfam" id="PF00501">
    <property type="entry name" value="AMP-binding"/>
    <property type="match status" value="1"/>
</dbReference>
<protein>
    <recommendedName>
        <fullName evidence="5">medium-chain acyl-CoA ligase</fullName>
        <ecNumber evidence="5">6.2.1.2</ecNumber>
    </recommendedName>
</protein>
<evidence type="ECO:0000256" key="2">
    <source>
        <dbReference type="ARBA" id="ARBA00022598"/>
    </source>
</evidence>
<feature type="domain" description="AMP-dependent synthetase/ligase" evidence="7">
    <location>
        <begin position="28"/>
        <end position="388"/>
    </location>
</feature>
<dbReference type="InterPro" id="IPR051087">
    <property type="entry name" value="Mitochondrial_ACSM"/>
</dbReference>
<dbReference type="AlphaFoldDB" id="A0A6A7APM1"/>
<evidence type="ECO:0000259" key="7">
    <source>
        <dbReference type="Pfam" id="PF00501"/>
    </source>
</evidence>
<gene>
    <name evidence="9" type="ORF">T440DRAFT_548046</name>
</gene>
<dbReference type="InterPro" id="IPR025110">
    <property type="entry name" value="AMP-bd_C"/>
</dbReference>
<name>A0A6A7APM1_9PLEO</name>
<evidence type="ECO:0000256" key="4">
    <source>
        <dbReference type="ARBA" id="ARBA00022840"/>
    </source>
</evidence>
<evidence type="ECO:0000256" key="5">
    <source>
        <dbReference type="ARBA" id="ARBA00039009"/>
    </source>
</evidence>
<dbReference type="InterPro" id="IPR000873">
    <property type="entry name" value="AMP-dep_synth/lig_dom"/>
</dbReference>
<keyword evidence="2" id="KW-0436">Ligase</keyword>
<dbReference type="EC" id="6.2.1.2" evidence="5"/>
<evidence type="ECO:0000259" key="8">
    <source>
        <dbReference type="Pfam" id="PF13193"/>
    </source>
</evidence>
<sequence>MQRLPDSHYIPINKPEYFNFAVDVVDFWAAQPGNLQAMHWVSQDESCTRTMNFEYFARQSHRIAVLLERLGVKEDETMIMVLPRVPAWWEIALAGLRSGIVLSPATTLSTEKDIQYRCNKSKASVFVGDTVSVAKFLAVRENCPTVRTIVQVGDVAPKGVTSLYSALEHVEAKAQFKSAKRHWSRPALIYFTSGTSGPPKMVRHNQVSFPLALGSTGKHWYQLAPGKVLWNTAEQGWGKAAYSLFGAWNCGASLFVFDDRGAFSPQRLIDILHRYPITTLCAAPLAFRQLVLQEGREYLKRHPPMALTHCTAAGEALNAEVTRQWKNNTGLEIYEGYGQTETMLICGNFHGNQIRPGSMGKPAPGVPLHVITATGEIAADGEEGEMAVLLADESGNSSFFGLLDGYVREDNTCDRREKTFTINGKTKTWYVTGDRASRDADGYFWFVGRADDVINSSGYRIGECPFEVESTLKLHPAVAESAVVSSPDPVRGEVVKAFVVLTSEYKDAVLEALRKELQDFCKKNAAPYKYPRKIDFVHTDFFPKTTSGKIQRAELRKLEWKNVTNAKL</sequence>